<sequence length="541" mass="62070">MKTLISVYIGNSLDYGFEPFFNGQSAFARVLLWIKSLVSSEYCDNIDKVVIFTDEKHKDRVYSSLESVDFGEDYVSDEKACKIVVKSGDFTSVSSYISALNEIKADSDTIIHCRYSCPFYDKELTRELYEFHKKYFAEYTFAEGWPEGFVPVILNAGTLSILKTMTEKEDYGKVGRDVFFDVIKKDINSFEVETLIAPEDMRQYRFDFACETKSKTLGCCSLFKLLQEQKHEECSANYMASVAVFASSVLRTVPGYYNIQISSVCPGTCTYCPYPKAYSTKFNHSPSVADKENPLCFMSLEQFQKLVKNIADFSGEAVVCLSLWGEALAHPDIVACIKTVLEYPGLSVLIETDGSLVTEDFVNCIEIPDIERTNAYPPLMWIVSLDSNDQNMYEKIRGKGQSFWEISYEKASRAYDILSKRFSESTYVQFVRMKENEEQLESFYRSRKDHVIIQKYDSFAGYMPDFQVTDLSPVVRNPCWHYRRDMVILADGSVPLCREHLLDGTVGNVFSQSLEEVWEKGRAMAFTEKCEKCDEYYTFNF</sequence>
<dbReference type="Proteomes" id="UP000823914">
    <property type="component" value="Unassembled WGS sequence"/>
</dbReference>
<name>A0A9E2L1G5_9SPIR</name>
<reference evidence="7" key="2">
    <citation type="submission" date="2021-04" db="EMBL/GenBank/DDBJ databases">
        <authorList>
            <person name="Gilroy R."/>
        </authorList>
    </citation>
    <scope>NUCLEOTIDE SEQUENCE</scope>
    <source>
        <strain evidence="7">Gambia15-2214</strain>
    </source>
</reference>
<evidence type="ECO:0000256" key="4">
    <source>
        <dbReference type="ARBA" id="ARBA00023004"/>
    </source>
</evidence>
<dbReference type="AlphaFoldDB" id="A0A9E2L1G5"/>
<evidence type="ECO:0000259" key="6">
    <source>
        <dbReference type="PROSITE" id="PS51918"/>
    </source>
</evidence>
<dbReference type="InterPro" id="IPR027608">
    <property type="entry name" value="Spiro_SPASM"/>
</dbReference>
<dbReference type="PROSITE" id="PS51918">
    <property type="entry name" value="RADICAL_SAM"/>
    <property type="match status" value="1"/>
</dbReference>
<evidence type="ECO:0000256" key="1">
    <source>
        <dbReference type="ARBA" id="ARBA00001966"/>
    </source>
</evidence>
<evidence type="ECO:0000256" key="5">
    <source>
        <dbReference type="ARBA" id="ARBA00023014"/>
    </source>
</evidence>
<dbReference type="GO" id="GO:0051536">
    <property type="term" value="F:iron-sulfur cluster binding"/>
    <property type="evidence" value="ECO:0007669"/>
    <property type="project" value="UniProtKB-KW"/>
</dbReference>
<dbReference type="PANTHER" id="PTHR11228:SF7">
    <property type="entry name" value="PQQA PEPTIDE CYCLASE"/>
    <property type="match status" value="1"/>
</dbReference>
<proteinExistence type="predicted"/>
<dbReference type="InterPro" id="IPR013785">
    <property type="entry name" value="Aldolase_TIM"/>
</dbReference>
<dbReference type="Pfam" id="PF13186">
    <property type="entry name" value="SPASM"/>
    <property type="match status" value="1"/>
</dbReference>
<dbReference type="InterPro" id="IPR023885">
    <property type="entry name" value="4Fe4S-binding_SPASM_dom"/>
</dbReference>
<dbReference type="GO" id="GO:0003824">
    <property type="term" value="F:catalytic activity"/>
    <property type="evidence" value="ECO:0007669"/>
    <property type="project" value="InterPro"/>
</dbReference>
<dbReference type="CDD" id="cd01335">
    <property type="entry name" value="Radical_SAM"/>
    <property type="match status" value="1"/>
</dbReference>
<dbReference type="Pfam" id="PF04055">
    <property type="entry name" value="Radical_SAM"/>
    <property type="match status" value="1"/>
</dbReference>
<protein>
    <submittedName>
        <fullName evidence="7">Spiro-SPASM protein</fullName>
    </submittedName>
</protein>
<keyword evidence="4" id="KW-0408">Iron</keyword>
<dbReference type="PANTHER" id="PTHR11228">
    <property type="entry name" value="RADICAL SAM DOMAIN PROTEIN"/>
    <property type="match status" value="1"/>
</dbReference>
<accession>A0A9E2L1G5</accession>
<reference evidence="7" key="1">
    <citation type="journal article" date="2021" name="PeerJ">
        <title>Extensive microbial diversity within the chicken gut microbiome revealed by metagenomics and culture.</title>
        <authorList>
            <person name="Gilroy R."/>
            <person name="Ravi A."/>
            <person name="Getino M."/>
            <person name="Pursley I."/>
            <person name="Horton D.L."/>
            <person name="Alikhan N.F."/>
            <person name="Baker D."/>
            <person name="Gharbi K."/>
            <person name="Hall N."/>
            <person name="Watson M."/>
            <person name="Adriaenssens E.M."/>
            <person name="Foster-Nyarko E."/>
            <person name="Jarju S."/>
            <person name="Secka A."/>
            <person name="Antonio M."/>
            <person name="Oren A."/>
            <person name="Chaudhuri R.R."/>
            <person name="La Ragione R."/>
            <person name="Hildebrand F."/>
            <person name="Pallen M.J."/>
        </authorList>
    </citation>
    <scope>NUCLEOTIDE SEQUENCE</scope>
    <source>
        <strain evidence="7">Gambia15-2214</strain>
    </source>
</reference>
<dbReference type="SUPFAM" id="SSF102114">
    <property type="entry name" value="Radical SAM enzymes"/>
    <property type="match status" value="1"/>
</dbReference>
<dbReference type="CDD" id="cd21109">
    <property type="entry name" value="SPASM"/>
    <property type="match status" value="1"/>
</dbReference>
<organism evidence="7 8">
    <name type="scientific">Candidatus Treponema excrementipullorum</name>
    <dbReference type="NCBI Taxonomy" id="2838768"/>
    <lineage>
        <taxon>Bacteria</taxon>
        <taxon>Pseudomonadati</taxon>
        <taxon>Spirochaetota</taxon>
        <taxon>Spirochaetia</taxon>
        <taxon>Spirochaetales</taxon>
        <taxon>Treponemataceae</taxon>
        <taxon>Treponema</taxon>
    </lineage>
</organism>
<dbReference type="Gene3D" id="3.20.20.70">
    <property type="entry name" value="Aldolase class I"/>
    <property type="match status" value="1"/>
</dbReference>
<dbReference type="InterPro" id="IPR058240">
    <property type="entry name" value="rSAM_sf"/>
</dbReference>
<dbReference type="InterPro" id="IPR050377">
    <property type="entry name" value="Radical_SAM_PqqE_MftC-like"/>
</dbReference>
<keyword evidence="5" id="KW-0411">Iron-sulfur</keyword>
<evidence type="ECO:0000313" key="7">
    <source>
        <dbReference type="EMBL" id="MBU3849435.1"/>
    </source>
</evidence>
<dbReference type="EMBL" id="JAHLFV010000060">
    <property type="protein sequence ID" value="MBU3849435.1"/>
    <property type="molecule type" value="Genomic_DNA"/>
</dbReference>
<gene>
    <name evidence="7" type="ORF">IAA16_02595</name>
</gene>
<comment type="cofactor">
    <cofactor evidence="1">
        <name>[4Fe-4S] cluster</name>
        <dbReference type="ChEBI" id="CHEBI:49883"/>
    </cofactor>
</comment>
<comment type="caution">
    <text evidence="7">The sequence shown here is derived from an EMBL/GenBank/DDBJ whole genome shotgun (WGS) entry which is preliminary data.</text>
</comment>
<evidence type="ECO:0000313" key="8">
    <source>
        <dbReference type="Proteomes" id="UP000823914"/>
    </source>
</evidence>
<keyword evidence="2" id="KW-0949">S-adenosyl-L-methionine</keyword>
<evidence type="ECO:0000256" key="3">
    <source>
        <dbReference type="ARBA" id="ARBA00022723"/>
    </source>
</evidence>
<evidence type="ECO:0000256" key="2">
    <source>
        <dbReference type="ARBA" id="ARBA00022691"/>
    </source>
</evidence>
<dbReference type="NCBIfam" id="TIGR04321">
    <property type="entry name" value="spiroSPASM"/>
    <property type="match status" value="1"/>
</dbReference>
<feature type="domain" description="Radical SAM core" evidence="6">
    <location>
        <begin position="251"/>
        <end position="489"/>
    </location>
</feature>
<dbReference type="SFLD" id="SFLDS00029">
    <property type="entry name" value="Radical_SAM"/>
    <property type="match status" value="1"/>
</dbReference>
<dbReference type="GO" id="GO:0046872">
    <property type="term" value="F:metal ion binding"/>
    <property type="evidence" value="ECO:0007669"/>
    <property type="project" value="UniProtKB-KW"/>
</dbReference>
<keyword evidence="3" id="KW-0479">Metal-binding</keyword>
<dbReference type="InterPro" id="IPR007197">
    <property type="entry name" value="rSAM"/>
</dbReference>